<dbReference type="InterPro" id="IPR023631">
    <property type="entry name" value="Amidase_dom"/>
</dbReference>
<evidence type="ECO:0000259" key="3">
    <source>
        <dbReference type="Pfam" id="PF01425"/>
    </source>
</evidence>
<evidence type="ECO:0000313" key="4">
    <source>
        <dbReference type="EMBL" id="KIV80888.1"/>
    </source>
</evidence>
<feature type="domain" description="Amidase" evidence="3">
    <location>
        <begin position="7"/>
        <end position="64"/>
    </location>
</feature>
<proteinExistence type="inferred from homology"/>
<evidence type="ECO:0000313" key="5">
    <source>
        <dbReference type="Proteomes" id="UP000053599"/>
    </source>
</evidence>
<dbReference type="HOGENOM" id="CLU_1835204_0_0_1"/>
<dbReference type="PANTHER" id="PTHR46072:SF4">
    <property type="entry name" value="AMIDASE C550.07-RELATED"/>
    <property type="match status" value="1"/>
</dbReference>
<sequence length="140" mass="15985">MKEWKPRPKPKRKLRIGVMESDGVVMPHPPIIRALRATTDLLRAAGHDVIDFEPYESQKAWDIARDAARDDYKKAYLRHWNETATKTKSKQPIDVLLCPCAPSASFPHDFLPWWGYGSQFNMLDYPGVIIPVGAVDKILD</sequence>
<dbReference type="STRING" id="1016849.A0A0D1Z1Y5"/>
<gene>
    <name evidence="4" type="ORF">PV11_08355</name>
</gene>
<keyword evidence="2" id="KW-0378">Hydrolase</keyword>
<organism evidence="4 5">
    <name type="scientific">Exophiala sideris</name>
    <dbReference type="NCBI Taxonomy" id="1016849"/>
    <lineage>
        <taxon>Eukaryota</taxon>
        <taxon>Fungi</taxon>
        <taxon>Dikarya</taxon>
        <taxon>Ascomycota</taxon>
        <taxon>Pezizomycotina</taxon>
        <taxon>Eurotiomycetes</taxon>
        <taxon>Chaetothyriomycetidae</taxon>
        <taxon>Chaetothyriales</taxon>
        <taxon>Herpotrichiellaceae</taxon>
        <taxon>Exophiala</taxon>
    </lineage>
</organism>
<dbReference type="EMBL" id="KN846953">
    <property type="protein sequence ID" value="KIV80888.1"/>
    <property type="molecule type" value="Genomic_DNA"/>
</dbReference>
<dbReference type="InterPro" id="IPR036928">
    <property type="entry name" value="AS_sf"/>
</dbReference>
<protein>
    <recommendedName>
        <fullName evidence="3">Amidase domain-containing protein</fullName>
    </recommendedName>
</protein>
<dbReference type="Pfam" id="PF01425">
    <property type="entry name" value="Amidase"/>
    <property type="match status" value="1"/>
</dbReference>
<dbReference type="GO" id="GO:0016787">
    <property type="term" value="F:hydrolase activity"/>
    <property type="evidence" value="ECO:0007669"/>
    <property type="project" value="UniProtKB-KW"/>
</dbReference>
<accession>A0A0D1Z1Y5</accession>
<dbReference type="Gene3D" id="3.90.1300.10">
    <property type="entry name" value="Amidase signature (AS) domain"/>
    <property type="match status" value="1"/>
</dbReference>
<evidence type="ECO:0000256" key="1">
    <source>
        <dbReference type="ARBA" id="ARBA00009199"/>
    </source>
</evidence>
<evidence type="ECO:0000256" key="2">
    <source>
        <dbReference type="ARBA" id="ARBA00022801"/>
    </source>
</evidence>
<dbReference type="Proteomes" id="UP000053599">
    <property type="component" value="Unassembled WGS sequence"/>
</dbReference>
<dbReference type="SUPFAM" id="SSF75304">
    <property type="entry name" value="Amidase signature (AS) enzymes"/>
    <property type="match status" value="1"/>
</dbReference>
<comment type="similarity">
    <text evidence="1">Belongs to the amidase family.</text>
</comment>
<dbReference type="PANTHER" id="PTHR46072">
    <property type="entry name" value="AMIDASE-RELATED-RELATED"/>
    <property type="match status" value="1"/>
</dbReference>
<dbReference type="AlphaFoldDB" id="A0A0D1Z1Y5"/>
<reference evidence="4 5" key="1">
    <citation type="submission" date="2015-01" db="EMBL/GenBank/DDBJ databases">
        <title>The Genome Sequence of Exophiala sideris CBS121828.</title>
        <authorList>
            <consortium name="The Broad Institute Genomics Platform"/>
            <person name="Cuomo C."/>
            <person name="de Hoog S."/>
            <person name="Gorbushina A."/>
            <person name="Stielow B."/>
            <person name="Teixiera M."/>
            <person name="Abouelleil A."/>
            <person name="Chapman S.B."/>
            <person name="Priest M."/>
            <person name="Young S.K."/>
            <person name="Wortman J."/>
            <person name="Nusbaum C."/>
            <person name="Birren B."/>
        </authorList>
    </citation>
    <scope>NUCLEOTIDE SEQUENCE [LARGE SCALE GENOMIC DNA]</scope>
    <source>
        <strain evidence="4 5">CBS 121828</strain>
    </source>
</reference>
<dbReference type="OrthoDB" id="6428749at2759"/>
<name>A0A0D1Z1Y5_9EURO</name>